<dbReference type="GeneID" id="32594369"/>
<evidence type="ECO:0000313" key="1">
    <source>
        <dbReference type="EMBL" id="AWW35805.1"/>
    </source>
</evidence>
<accession>A0A2Z4ISJ3</accession>
<evidence type="ECO:0000313" key="2">
    <source>
        <dbReference type="Proteomes" id="UP000249616"/>
    </source>
</evidence>
<proteinExistence type="predicted"/>
<dbReference type="Proteomes" id="UP000249616">
    <property type="component" value="Chromosome"/>
</dbReference>
<reference evidence="1 2" key="1">
    <citation type="journal article" date="2019" name="Int. J. Syst. Evol. Microbiol.">
        <title>Streptomyces cadmiisoli sp. nov., a novel actinomycete isolated from cadmium-contaminated soil.</title>
        <authorList>
            <person name="Li K."/>
            <person name="Tang X."/>
            <person name="Zhao J."/>
            <person name="Guo Y."/>
            <person name="Tang Y."/>
            <person name="Gao J."/>
        </authorList>
    </citation>
    <scope>NUCLEOTIDE SEQUENCE [LARGE SCALE GENOMIC DNA]</scope>
    <source>
        <strain evidence="1 2">ZFG47</strain>
    </source>
</reference>
<dbReference type="EMBL" id="CP030073">
    <property type="protein sequence ID" value="AWW35805.1"/>
    <property type="molecule type" value="Genomic_DNA"/>
</dbReference>
<dbReference type="KEGG" id="scad:DN051_03350"/>
<dbReference type="AlphaFoldDB" id="A0A2Z4ISJ3"/>
<keyword evidence="2" id="KW-1185">Reference proteome</keyword>
<sequence length="90" mass="9921">MATLHQRKNYREAIMKSLYKGMEGSGVPDTPGARLRDDLAIPEQDLAAACTYLVEEGLVTVRWAHGDTPATVTLTHQGIRVMEAEEEDHG</sequence>
<protein>
    <submittedName>
        <fullName evidence="1">Uncharacterized protein</fullName>
    </submittedName>
</protein>
<organism evidence="1 2">
    <name type="scientific">Streptomyces cadmiisoli</name>
    <dbReference type="NCBI Taxonomy" id="2184053"/>
    <lineage>
        <taxon>Bacteria</taxon>
        <taxon>Bacillati</taxon>
        <taxon>Actinomycetota</taxon>
        <taxon>Actinomycetes</taxon>
        <taxon>Kitasatosporales</taxon>
        <taxon>Streptomycetaceae</taxon>
        <taxon>Streptomyces</taxon>
        <taxon>Streptomyces aurantiacus group</taxon>
    </lineage>
</organism>
<name>A0A2Z4ISJ3_9ACTN</name>
<gene>
    <name evidence="1" type="ORF">DN051_03350</name>
</gene>
<dbReference type="RefSeq" id="WP_053756857.1">
    <property type="nucleotide sequence ID" value="NZ_CP030073.1"/>
</dbReference>